<dbReference type="InterPro" id="IPR052032">
    <property type="entry name" value="ATP-dep_AA_Ligase"/>
</dbReference>
<reference evidence="8 9" key="1">
    <citation type="submission" date="2017-11" db="EMBL/GenBank/DDBJ databases">
        <title>Genome sequence and genome mining of multiple bioactive secondary metabolites from a deep sea-derived Bacillus siamensis SCSIO 05746.</title>
        <authorList>
            <person name="Pan H.-Q."/>
            <person name="Ju J.-H."/>
        </authorList>
    </citation>
    <scope>NUCLEOTIDE SEQUENCE [LARGE SCALE GENOMIC DNA]</scope>
    <source>
        <strain evidence="8 9">SCSIO 05746</strain>
    </source>
</reference>
<dbReference type="SMART" id="SM01209">
    <property type="entry name" value="GARS_A"/>
    <property type="match status" value="1"/>
</dbReference>
<proteinExistence type="predicted"/>
<evidence type="ECO:0000256" key="4">
    <source>
        <dbReference type="ARBA" id="ARBA00022741"/>
    </source>
</evidence>
<dbReference type="PANTHER" id="PTHR43585">
    <property type="entry name" value="FUMIPYRROLE BIOSYNTHESIS PROTEIN C"/>
    <property type="match status" value="1"/>
</dbReference>
<dbReference type="Pfam" id="PF01071">
    <property type="entry name" value="GARS_A"/>
    <property type="match status" value="1"/>
</dbReference>
<keyword evidence="5 6" id="KW-0067">ATP-binding</keyword>
<sequence>MKIKGTSIMTKHICIINRWSVGWDSEKPDYEKIMNHNEYKVSYIVDAEGNKGLTQNILENSIIELVEDINSLDNIRTAFETIEKKGGSIDRLIALSEWDILNSGKLRDEKGLEGLSFEQALNARDKVRMKEIVSQSGLRTPEFSKCDSVEELEQFINQAGFPIVIKPRRMAASKGVHILHNQEEYDEILPHIEFKDLECEEYCEGTVFHVDGLVKDNQLKFCIPFRYINPPIKFFQQSPLGSVSVDKNETMLYEGLIDFTQKTVNALGINNTMFHLELIADEKSDKLEPIFMEIGARMGGADIPRCVSLLIGRDAVTDQLKVELGEEVSDVRLDEGVSSGYLLIPFPAELPCLMEKNTSFKGKLSTLVEEYLRSKGEVLDGSGGYLKIPARYIFKGETNQVYKDVMNAIKEHQYEYKSFVKQ</sequence>
<dbReference type="SUPFAM" id="SSF56059">
    <property type="entry name" value="Glutathione synthetase ATP-binding domain-like"/>
    <property type="match status" value="1"/>
</dbReference>
<keyword evidence="3" id="KW-0436">Ligase</keyword>
<dbReference type="PROSITE" id="PS50975">
    <property type="entry name" value="ATP_GRASP"/>
    <property type="match status" value="1"/>
</dbReference>
<protein>
    <recommendedName>
        <fullName evidence="7">ATP-grasp domain-containing protein</fullName>
    </recommendedName>
</protein>
<keyword evidence="9" id="KW-1185">Reference proteome</keyword>
<dbReference type="InterPro" id="IPR013815">
    <property type="entry name" value="ATP_grasp_subdomain_1"/>
</dbReference>
<dbReference type="Gene3D" id="3.30.1490.20">
    <property type="entry name" value="ATP-grasp fold, A domain"/>
    <property type="match status" value="1"/>
</dbReference>
<comment type="cofactor">
    <cofactor evidence="2">
        <name>Mg(2+)</name>
        <dbReference type="ChEBI" id="CHEBI:18420"/>
    </cofactor>
</comment>
<dbReference type="AlphaFoldDB" id="A0AAI8HR90"/>
<dbReference type="Gene3D" id="3.40.50.20">
    <property type="match status" value="1"/>
</dbReference>
<organism evidence="8 9">
    <name type="scientific">Bacillus siamensis</name>
    <dbReference type="NCBI Taxonomy" id="659243"/>
    <lineage>
        <taxon>Bacteria</taxon>
        <taxon>Bacillati</taxon>
        <taxon>Bacillota</taxon>
        <taxon>Bacilli</taxon>
        <taxon>Bacillales</taxon>
        <taxon>Bacillaceae</taxon>
        <taxon>Bacillus</taxon>
        <taxon>Bacillus amyloliquefaciens group</taxon>
    </lineage>
</organism>
<evidence type="ECO:0000313" key="9">
    <source>
        <dbReference type="Proteomes" id="UP000234366"/>
    </source>
</evidence>
<dbReference type="KEGG" id="bsia:CWD84_18690"/>
<evidence type="ECO:0000259" key="7">
    <source>
        <dbReference type="PROSITE" id="PS50975"/>
    </source>
</evidence>
<dbReference type="GO" id="GO:0016874">
    <property type="term" value="F:ligase activity"/>
    <property type="evidence" value="ECO:0007669"/>
    <property type="project" value="UniProtKB-KW"/>
</dbReference>
<name>A0AAI8HR90_9BACI</name>
<evidence type="ECO:0000256" key="1">
    <source>
        <dbReference type="ARBA" id="ARBA00001936"/>
    </source>
</evidence>
<dbReference type="InterPro" id="IPR011761">
    <property type="entry name" value="ATP-grasp"/>
</dbReference>
<dbReference type="GO" id="GO:0005524">
    <property type="term" value="F:ATP binding"/>
    <property type="evidence" value="ECO:0007669"/>
    <property type="project" value="UniProtKB-UniRule"/>
</dbReference>
<dbReference type="PANTHER" id="PTHR43585:SF2">
    <property type="entry name" value="ATP-GRASP ENZYME FSQD"/>
    <property type="match status" value="1"/>
</dbReference>
<dbReference type="Gene3D" id="3.30.470.20">
    <property type="entry name" value="ATP-grasp fold, B domain"/>
    <property type="match status" value="1"/>
</dbReference>
<evidence type="ECO:0000256" key="2">
    <source>
        <dbReference type="ARBA" id="ARBA00001946"/>
    </source>
</evidence>
<dbReference type="Proteomes" id="UP000234366">
    <property type="component" value="Chromosome"/>
</dbReference>
<dbReference type="InterPro" id="IPR020561">
    <property type="entry name" value="PRibGlycinamid_synth_ATP-grasp"/>
</dbReference>
<evidence type="ECO:0000256" key="6">
    <source>
        <dbReference type="PROSITE-ProRule" id="PRU00409"/>
    </source>
</evidence>
<dbReference type="GO" id="GO:0046872">
    <property type="term" value="F:metal ion binding"/>
    <property type="evidence" value="ECO:0007669"/>
    <property type="project" value="InterPro"/>
</dbReference>
<evidence type="ECO:0000256" key="3">
    <source>
        <dbReference type="ARBA" id="ARBA00022598"/>
    </source>
</evidence>
<keyword evidence="4 6" id="KW-0547">Nucleotide-binding</keyword>
<feature type="domain" description="ATP-grasp" evidence="7">
    <location>
        <begin position="130"/>
        <end position="324"/>
    </location>
</feature>
<evidence type="ECO:0000313" key="8">
    <source>
        <dbReference type="EMBL" id="AUJ78692.1"/>
    </source>
</evidence>
<accession>A0AAI8HR90</accession>
<evidence type="ECO:0000256" key="5">
    <source>
        <dbReference type="ARBA" id="ARBA00022840"/>
    </source>
</evidence>
<comment type="cofactor">
    <cofactor evidence="1">
        <name>Mn(2+)</name>
        <dbReference type="ChEBI" id="CHEBI:29035"/>
    </cofactor>
</comment>
<gene>
    <name evidence="8" type="ORF">CWD84_18690</name>
</gene>
<dbReference type="EMBL" id="CP025001">
    <property type="protein sequence ID" value="AUJ78692.1"/>
    <property type="molecule type" value="Genomic_DNA"/>
</dbReference>